<evidence type="ECO:0000256" key="1">
    <source>
        <dbReference type="ARBA" id="ARBA00007920"/>
    </source>
</evidence>
<proteinExistence type="inferred from homology"/>
<keyword evidence="2" id="KW-0443">Lipid metabolism</keyword>
<evidence type="ECO:0000259" key="5">
    <source>
        <dbReference type="Pfam" id="PF05057"/>
    </source>
</evidence>
<dbReference type="PANTHER" id="PTHR12482">
    <property type="entry name" value="LIPASE ROG1-RELATED-RELATED"/>
    <property type="match status" value="1"/>
</dbReference>
<comment type="similarity">
    <text evidence="1">Belongs to the putative lipase ROG1 family.</text>
</comment>
<evidence type="ECO:0000313" key="7">
    <source>
        <dbReference type="Proteomes" id="UP000664203"/>
    </source>
</evidence>
<organism evidence="6 7">
    <name type="scientific">Alectoria fallacina</name>
    <dbReference type="NCBI Taxonomy" id="1903189"/>
    <lineage>
        <taxon>Eukaryota</taxon>
        <taxon>Fungi</taxon>
        <taxon>Dikarya</taxon>
        <taxon>Ascomycota</taxon>
        <taxon>Pezizomycotina</taxon>
        <taxon>Lecanoromycetes</taxon>
        <taxon>OSLEUM clade</taxon>
        <taxon>Lecanoromycetidae</taxon>
        <taxon>Lecanorales</taxon>
        <taxon>Lecanorineae</taxon>
        <taxon>Parmeliaceae</taxon>
        <taxon>Alectoria</taxon>
    </lineage>
</organism>
<evidence type="ECO:0000256" key="3">
    <source>
        <dbReference type="SAM" id="MobiDB-lite"/>
    </source>
</evidence>
<dbReference type="EMBL" id="CAJPDR010000034">
    <property type="protein sequence ID" value="CAF9909206.1"/>
    <property type="molecule type" value="Genomic_DNA"/>
</dbReference>
<comment type="caution">
    <text evidence="6">The sequence shown here is derived from an EMBL/GenBank/DDBJ whole genome shotgun (WGS) entry which is preliminary data.</text>
</comment>
<keyword evidence="7" id="KW-1185">Reference proteome</keyword>
<feature type="domain" description="DUF676" evidence="5">
    <location>
        <begin position="13"/>
        <end position="215"/>
    </location>
</feature>
<dbReference type="GO" id="GO:0004622">
    <property type="term" value="F:phosphatidylcholine lysophospholipase activity"/>
    <property type="evidence" value="ECO:0007669"/>
    <property type="project" value="TreeGrafter"/>
</dbReference>
<gene>
    <name evidence="6" type="ORF">ALECFALPRED_005410</name>
</gene>
<evidence type="ECO:0000256" key="2">
    <source>
        <dbReference type="ARBA" id="ARBA00022963"/>
    </source>
</evidence>
<reference evidence="6" key="1">
    <citation type="submission" date="2021-03" db="EMBL/GenBank/DDBJ databases">
        <authorList>
            <person name="Tagirdzhanova G."/>
        </authorList>
    </citation>
    <scope>NUCLEOTIDE SEQUENCE</scope>
</reference>
<dbReference type="Proteomes" id="UP000664203">
    <property type="component" value="Unassembled WGS sequence"/>
</dbReference>
<dbReference type="SUPFAM" id="SSF53474">
    <property type="entry name" value="alpha/beta-Hydrolases"/>
    <property type="match status" value="1"/>
</dbReference>
<dbReference type="Gene3D" id="3.40.50.1820">
    <property type="entry name" value="alpha/beta hydrolase"/>
    <property type="match status" value="1"/>
</dbReference>
<accession>A0A8H3EL65</accession>
<dbReference type="AlphaFoldDB" id="A0A8H3EL65"/>
<evidence type="ECO:0000256" key="4">
    <source>
        <dbReference type="SAM" id="Phobius"/>
    </source>
</evidence>
<dbReference type="InterPro" id="IPR044294">
    <property type="entry name" value="Lipase-like"/>
</dbReference>
<feature type="region of interest" description="Disordered" evidence="3">
    <location>
        <begin position="368"/>
        <end position="396"/>
    </location>
</feature>
<dbReference type="OrthoDB" id="273452at2759"/>
<protein>
    <recommendedName>
        <fullName evidence="5">DUF676 domain-containing protein</fullName>
    </recommendedName>
</protein>
<keyword evidence="4" id="KW-0472">Membrane</keyword>
<evidence type="ECO:0000313" key="6">
    <source>
        <dbReference type="EMBL" id="CAF9909206.1"/>
    </source>
</evidence>
<dbReference type="Pfam" id="PF05057">
    <property type="entry name" value="DUF676"/>
    <property type="match status" value="1"/>
</dbReference>
<dbReference type="GO" id="GO:0016042">
    <property type="term" value="P:lipid catabolic process"/>
    <property type="evidence" value="ECO:0007669"/>
    <property type="project" value="UniProtKB-KW"/>
</dbReference>
<name>A0A8H3EL65_9LECA</name>
<keyword evidence="2" id="KW-0442">Lipid degradation</keyword>
<dbReference type="GO" id="GO:0005811">
    <property type="term" value="C:lipid droplet"/>
    <property type="evidence" value="ECO:0007669"/>
    <property type="project" value="TreeGrafter"/>
</dbReference>
<keyword evidence="4" id="KW-0812">Transmembrane</keyword>
<sequence length="460" mass="51375">MEEAERITKDGRQTADHLCVLIHGLWGNPGHLTYLASSLRDKHSAEKLHILVSETNSDTFTYDGIDLGAERVTQEIENYIQDLEKAGSEIRKLSIVGYSLGGLVARYTIGLLYSKGWFERIKPVNFTTFATPHLGVKTPLLGVQYKVFNFLGSRTLSTSGRQLFTVDTFRNTNRPILSVLADPGSIFMLALARFSHRVLYANIINDRSAPYYTTSISATDPYTNLDAISINYLPDYAPNIINPIDPIHLKPPGIQPSFFARLSSSSQSLLTSVPVFALFSVLIPIGSVVFLINSGVQQVRSQKRIRLHEEGKAGVGLGSYRIPLMVENARSAMEGAFENINARQGQQYLPEPASNEDREAEISDGLQQNGHAEEKHHSASRTSSDLERSSSRRSGFPTLALTTQQFEMIRALDEVGFRKYRVHISAVRHTHAAIIVRSQKPSFDEGKMVVRHWLNEEFEI</sequence>
<dbReference type="InterPro" id="IPR007751">
    <property type="entry name" value="DUF676_lipase-like"/>
</dbReference>
<keyword evidence="4" id="KW-1133">Transmembrane helix</keyword>
<feature type="transmembrane region" description="Helical" evidence="4">
    <location>
        <begin position="273"/>
        <end position="296"/>
    </location>
</feature>
<dbReference type="GO" id="GO:0047372">
    <property type="term" value="F:monoacylglycerol lipase activity"/>
    <property type="evidence" value="ECO:0007669"/>
    <property type="project" value="TreeGrafter"/>
</dbReference>
<dbReference type="InterPro" id="IPR029058">
    <property type="entry name" value="AB_hydrolase_fold"/>
</dbReference>
<dbReference type="PANTHER" id="PTHR12482:SF65">
    <property type="entry name" value="ESTERASE, PUTATIVE (AFU_ORTHOLOGUE AFUA_3G12320)-RELATED"/>
    <property type="match status" value="1"/>
</dbReference>